<feature type="signal peptide" evidence="2">
    <location>
        <begin position="1"/>
        <end position="22"/>
    </location>
</feature>
<keyword evidence="2" id="KW-0732">Signal</keyword>
<dbReference type="InterPro" id="IPR015919">
    <property type="entry name" value="Cadherin-like_sf"/>
</dbReference>
<evidence type="ECO:0008006" key="5">
    <source>
        <dbReference type="Google" id="ProtNLM"/>
    </source>
</evidence>
<dbReference type="SUPFAM" id="SSF49313">
    <property type="entry name" value="Cadherin-like"/>
    <property type="match status" value="1"/>
</dbReference>
<evidence type="ECO:0000313" key="3">
    <source>
        <dbReference type="EMBL" id="KAK7091252.1"/>
    </source>
</evidence>
<feature type="transmembrane region" description="Helical" evidence="1">
    <location>
        <begin position="363"/>
        <end position="384"/>
    </location>
</feature>
<keyword evidence="1" id="KW-0812">Transmembrane</keyword>
<evidence type="ECO:0000313" key="4">
    <source>
        <dbReference type="Proteomes" id="UP001374579"/>
    </source>
</evidence>
<keyword evidence="4" id="KW-1185">Reference proteome</keyword>
<reference evidence="3 4" key="1">
    <citation type="submission" date="2024-02" db="EMBL/GenBank/DDBJ databases">
        <title>Chromosome-scale genome assembly of the rough periwinkle Littorina saxatilis.</title>
        <authorList>
            <person name="De Jode A."/>
            <person name="Faria R."/>
            <person name="Formenti G."/>
            <person name="Sims Y."/>
            <person name="Smith T.P."/>
            <person name="Tracey A."/>
            <person name="Wood J.M.D."/>
            <person name="Zagrodzka Z.B."/>
            <person name="Johannesson K."/>
            <person name="Butlin R.K."/>
            <person name="Leder E.H."/>
        </authorList>
    </citation>
    <scope>NUCLEOTIDE SEQUENCE [LARGE SCALE GENOMIC DNA]</scope>
    <source>
        <strain evidence="3">Snail1</strain>
        <tissue evidence="3">Muscle</tissue>
    </source>
</reference>
<evidence type="ECO:0000256" key="1">
    <source>
        <dbReference type="SAM" id="Phobius"/>
    </source>
</evidence>
<accession>A0AAN9AQG4</accession>
<dbReference type="AlphaFoldDB" id="A0AAN9AQG4"/>
<dbReference type="GO" id="GO:0005509">
    <property type="term" value="F:calcium ion binding"/>
    <property type="evidence" value="ECO:0007669"/>
    <property type="project" value="InterPro"/>
</dbReference>
<keyword evidence="1" id="KW-1133">Transmembrane helix</keyword>
<dbReference type="EMBL" id="JBAMIC010000022">
    <property type="protein sequence ID" value="KAK7091252.1"/>
    <property type="molecule type" value="Genomic_DNA"/>
</dbReference>
<protein>
    <recommendedName>
        <fullName evidence="5">Cadherin-like protein</fullName>
    </recommendedName>
</protein>
<name>A0AAN9AQG4_9CAEN</name>
<comment type="caution">
    <text evidence="3">The sequence shown here is derived from an EMBL/GenBank/DDBJ whole genome shotgun (WGS) entry which is preliminary data.</text>
</comment>
<evidence type="ECO:0000256" key="2">
    <source>
        <dbReference type="SAM" id="SignalP"/>
    </source>
</evidence>
<organism evidence="3 4">
    <name type="scientific">Littorina saxatilis</name>
    <dbReference type="NCBI Taxonomy" id="31220"/>
    <lineage>
        <taxon>Eukaryota</taxon>
        <taxon>Metazoa</taxon>
        <taxon>Spiralia</taxon>
        <taxon>Lophotrochozoa</taxon>
        <taxon>Mollusca</taxon>
        <taxon>Gastropoda</taxon>
        <taxon>Caenogastropoda</taxon>
        <taxon>Littorinimorpha</taxon>
        <taxon>Littorinoidea</taxon>
        <taxon>Littorinidae</taxon>
        <taxon>Littorina</taxon>
    </lineage>
</organism>
<dbReference type="Proteomes" id="UP001374579">
    <property type="component" value="Unassembled WGS sequence"/>
</dbReference>
<sequence length="415" mass="45727">MDGSKLLFMLSCGIAMVNHTHAQSIQLLDFDETTPITVANLHEDTTVQTSLAIVRCVDTTPAVIPDCTCNLAYSNGPFDVWRLNNDKDFKAYFIGTAQATSTIDYDTQRTHLIIARCASPTESFTASVTIEVDILPNQQPVISNYPSATSQLFEGNIINPLGTTIYTVTANDPEGDALRYIMTQSPENNWLTIGAYDGVIRTAVDTRVITSDYIICTVTVSDGHDNIVNNFIVAARFQNLNTRPYISNLPSNITVTEVQTSGFVLETLTYGDDTPPTNHTALEPDCSVNPVSECYKIIYESETRQLKLKTITTGQLDFKTTSKYLITCVLSDGYLSSEGDVLTMYGYKCTDQSTEESCSDDDAFFAALIALTSLTLLVVLWHVYCRGKKAAQQPPLTHVYPSHKGSKIPTMRGYI</sequence>
<proteinExistence type="predicted"/>
<dbReference type="GO" id="GO:0016020">
    <property type="term" value="C:membrane"/>
    <property type="evidence" value="ECO:0007669"/>
    <property type="project" value="InterPro"/>
</dbReference>
<feature type="chain" id="PRO_5042829219" description="Cadherin-like protein" evidence="2">
    <location>
        <begin position="23"/>
        <end position="415"/>
    </location>
</feature>
<dbReference type="Gene3D" id="2.60.40.60">
    <property type="entry name" value="Cadherins"/>
    <property type="match status" value="1"/>
</dbReference>
<dbReference type="CDD" id="cd11304">
    <property type="entry name" value="Cadherin_repeat"/>
    <property type="match status" value="1"/>
</dbReference>
<gene>
    <name evidence="3" type="ORF">V1264_008964</name>
</gene>
<keyword evidence="1" id="KW-0472">Membrane</keyword>